<accession>A0A2R7YA61</accession>
<dbReference type="SUPFAM" id="SSF51735">
    <property type="entry name" value="NAD(P)-binding Rossmann-fold domains"/>
    <property type="match status" value="1"/>
</dbReference>
<dbReference type="EMBL" id="NDWU01000002">
    <property type="protein sequence ID" value="PUA34219.1"/>
    <property type="molecule type" value="Genomic_DNA"/>
</dbReference>
<comment type="caution">
    <text evidence="2">The sequence shown here is derived from an EMBL/GenBank/DDBJ whole genome shotgun (WGS) entry which is preliminary data.</text>
</comment>
<feature type="coiled-coil region" evidence="1">
    <location>
        <begin position="272"/>
        <end position="299"/>
    </location>
</feature>
<evidence type="ECO:0000256" key="1">
    <source>
        <dbReference type="SAM" id="Coils"/>
    </source>
</evidence>
<reference evidence="2 3" key="1">
    <citation type="submission" date="2017-04" db="EMBL/GenBank/DDBJ databases">
        <title>Draft Aigarchaeota genome from a New Zealand hot spring.</title>
        <authorList>
            <person name="Reysenbach A.-L."/>
            <person name="Donaho J.A."/>
            <person name="Gerhart J."/>
            <person name="Kelley J.F."/>
            <person name="Kouba K."/>
            <person name="Podar M."/>
            <person name="Stott M."/>
        </authorList>
    </citation>
    <scope>NUCLEOTIDE SEQUENCE [LARGE SCALE GENOMIC DNA]</scope>
    <source>
        <strain evidence="2">NZ13_MG1</strain>
    </source>
</reference>
<dbReference type="AlphaFoldDB" id="A0A2R7YA61"/>
<dbReference type="InterPro" id="IPR036291">
    <property type="entry name" value="NAD(P)-bd_dom_sf"/>
</dbReference>
<sequence length="389" mass="42776">MIRPGETIVQVDVSINGIPTSVKIASAGYRVTLATTSDYVSAQLRDYRPSIHRVPKPLFTKLLLEGRLSATTDLESALASSKVILVTSHALGSEEETKALMNLFKRMAPYIAPNSLLVYGGLAPPGTMEEAISTLDRYSRVEVEKDIGLVLITPLDIQAETYIVCSPSTEAANAVKGFVSTIVPSNTIKLHRTFKEAEAANLLLVARQLITKTLSSYALLLFRQMGVNVEEVLGLSGCKPPTVVEDDPALQMAMDYLLSEERRLPQRLMLMRNAARTKAALLEATAANLRREIRRSLQRRSKDFVVACVFERESDKGLVSSILPKKGVKVHFYSVDEVEPKVEAGAERVIPFRANLIILAARPQSISERTVCRLKEEARLVDLGCIVSV</sequence>
<evidence type="ECO:0000313" key="2">
    <source>
        <dbReference type="EMBL" id="PUA34219.1"/>
    </source>
</evidence>
<name>A0A2R7YA61_9ARCH</name>
<evidence type="ECO:0000313" key="3">
    <source>
        <dbReference type="Proteomes" id="UP000244066"/>
    </source>
</evidence>
<protein>
    <submittedName>
        <fullName evidence="2">Uncharacterized protein</fullName>
    </submittedName>
</protein>
<dbReference type="Gene3D" id="3.40.50.720">
    <property type="entry name" value="NAD(P)-binding Rossmann-like Domain"/>
    <property type="match status" value="1"/>
</dbReference>
<dbReference type="Proteomes" id="UP000244066">
    <property type="component" value="Unassembled WGS sequence"/>
</dbReference>
<gene>
    <name evidence="2" type="ORF">B9J98_01105</name>
</gene>
<organism evidence="2 3">
    <name type="scientific">Candidatus Terraquivivens tikiterensis</name>
    <dbReference type="NCBI Taxonomy" id="1980982"/>
    <lineage>
        <taxon>Archaea</taxon>
        <taxon>Nitrososphaerota</taxon>
        <taxon>Candidatus Wolframiiraptoraceae</taxon>
        <taxon>Candidatus Terraquivivens</taxon>
    </lineage>
</organism>
<proteinExistence type="predicted"/>
<keyword evidence="1" id="KW-0175">Coiled coil</keyword>